<dbReference type="Proteomes" id="UP000319143">
    <property type="component" value="Unassembled WGS sequence"/>
</dbReference>
<dbReference type="RefSeq" id="WP_146529697.1">
    <property type="nucleotide sequence ID" value="NZ_SJPV01000010.1"/>
</dbReference>
<dbReference type="EMBL" id="SJPV01000010">
    <property type="protein sequence ID" value="TWU33355.1"/>
    <property type="molecule type" value="Genomic_DNA"/>
</dbReference>
<proteinExistence type="predicted"/>
<feature type="coiled-coil region" evidence="1">
    <location>
        <begin position="44"/>
        <end position="200"/>
    </location>
</feature>
<sequence length="362" mass="42088">MNLMYTESEVQTLKAQEAKDYCVALMRQLEARSEGPISAGEVQLQELQYELELKQAETEDNRQREAHLERIKDLELEIEREKAEFSRSEKQTDEVRQRQVQVIQQVSESQEKLSIALDRATREHHVKLQMMQAEHDAKREALQNELHELTDKRDTLIEQIGKLADLSTAADDVDRLRAEIEQKRLEALRQQKDLDEQTETTVFEKEKELKRIRREHDIALAERNAAHRKLMLDANLEAADGLLSELGFTRIAPAEYEHLKQQAESNQTRSEQEVQAIEAAAIDEFRKRFSISSNDPIDVTELYYRERALQEENQSHEQQIAKLESEIARMRTHIESESTRVAKAIEAARTNIQNNIEPGVKR</sequence>
<evidence type="ECO:0000256" key="1">
    <source>
        <dbReference type="SAM" id="Coils"/>
    </source>
</evidence>
<keyword evidence="1" id="KW-0175">Coiled coil</keyword>
<organism evidence="2 3">
    <name type="scientific">Novipirellula artificiosorum</name>
    <dbReference type="NCBI Taxonomy" id="2528016"/>
    <lineage>
        <taxon>Bacteria</taxon>
        <taxon>Pseudomonadati</taxon>
        <taxon>Planctomycetota</taxon>
        <taxon>Planctomycetia</taxon>
        <taxon>Pirellulales</taxon>
        <taxon>Pirellulaceae</taxon>
        <taxon>Novipirellula</taxon>
    </lineage>
</organism>
<reference evidence="2 3" key="1">
    <citation type="submission" date="2019-02" db="EMBL/GenBank/DDBJ databases">
        <title>Deep-cultivation of Planctomycetes and their phenomic and genomic characterization uncovers novel biology.</title>
        <authorList>
            <person name="Wiegand S."/>
            <person name="Jogler M."/>
            <person name="Boedeker C."/>
            <person name="Pinto D."/>
            <person name="Vollmers J."/>
            <person name="Rivas-Marin E."/>
            <person name="Kohn T."/>
            <person name="Peeters S.H."/>
            <person name="Heuer A."/>
            <person name="Rast P."/>
            <person name="Oberbeckmann S."/>
            <person name="Bunk B."/>
            <person name="Jeske O."/>
            <person name="Meyerdierks A."/>
            <person name="Storesund J.E."/>
            <person name="Kallscheuer N."/>
            <person name="Luecker S."/>
            <person name="Lage O.M."/>
            <person name="Pohl T."/>
            <person name="Merkel B.J."/>
            <person name="Hornburger P."/>
            <person name="Mueller R.-W."/>
            <person name="Bruemmer F."/>
            <person name="Labrenz M."/>
            <person name="Spormann A.M."/>
            <person name="Op Den Camp H."/>
            <person name="Overmann J."/>
            <person name="Amann R."/>
            <person name="Jetten M.S.M."/>
            <person name="Mascher T."/>
            <person name="Medema M.H."/>
            <person name="Devos D.P."/>
            <person name="Kaster A.-K."/>
            <person name="Ovreas L."/>
            <person name="Rohde M."/>
            <person name="Galperin M.Y."/>
            <person name="Jogler C."/>
        </authorList>
    </citation>
    <scope>NUCLEOTIDE SEQUENCE [LARGE SCALE GENOMIC DNA]</scope>
    <source>
        <strain evidence="2 3">Poly41</strain>
    </source>
</reference>
<feature type="coiled-coil region" evidence="1">
    <location>
        <begin position="306"/>
        <end position="340"/>
    </location>
</feature>
<gene>
    <name evidence="2" type="ORF">Poly41_51090</name>
</gene>
<evidence type="ECO:0000313" key="2">
    <source>
        <dbReference type="EMBL" id="TWU33355.1"/>
    </source>
</evidence>
<name>A0A5C6DB18_9BACT</name>
<keyword evidence="3" id="KW-1185">Reference proteome</keyword>
<accession>A0A5C6DB18</accession>
<dbReference type="OrthoDB" id="259039at2"/>
<comment type="caution">
    <text evidence="2">The sequence shown here is derived from an EMBL/GenBank/DDBJ whole genome shotgun (WGS) entry which is preliminary data.</text>
</comment>
<evidence type="ECO:0000313" key="3">
    <source>
        <dbReference type="Proteomes" id="UP000319143"/>
    </source>
</evidence>
<dbReference type="AlphaFoldDB" id="A0A5C6DB18"/>
<protein>
    <submittedName>
        <fullName evidence="2">Uncharacterized protein</fullName>
    </submittedName>
</protein>